<evidence type="ECO:0000256" key="4">
    <source>
        <dbReference type="SAM" id="Phobius"/>
    </source>
</evidence>
<dbReference type="GO" id="GO:0006654">
    <property type="term" value="P:phosphatidic acid biosynthetic process"/>
    <property type="evidence" value="ECO:0007669"/>
    <property type="project" value="TreeGrafter"/>
</dbReference>
<evidence type="ECO:0000313" key="7">
    <source>
        <dbReference type="EMBL" id="GEN04055.1"/>
    </source>
</evidence>
<dbReference type="EMBL" id="BAMW01000009">
    <property type="protein sequence ID" value="GAN62547.1"/>
    <property type="molecule type" value="Genomic_DNA"/>
</dbReference>
<evidence type="ECO:0000313" key="6">
    <source>
        <dbReference type="EMBL" id="GAN62547.1"/>
    </source>
</evidence>
<dbReference type="SMART" id="SM00563">
    <property type="entry name" value="PlsC"/>
    <property type="match status" value="1"/>
</dbReference>
<sequence>MLRFSAISACLRFYGSLLVIAVIFLALDAGSWVLRSMMRDSAHRRRLGRAWLHTIARLAIRYLQAAGMVDCDLSALKSLRTVSNIVLVANHPSRLDSLILASALPHMTCVTKASIWERSTLGSTLRTAGYPRHDTLLRLIGPASQSLEEAGQLLLFPEGTRSRAGAEAGAFQPGFAAIAQRLNADVQPLLIETNSPYLSQGWPFLRMPPLPMRYRVKAGPRLPAPTRDQASARALIETVEQILKQASV</sequence>
<dbReference type="AlphaFoldDB" id="A0A6N3T6M1"/>
<keyword evidence="4" id="KW-0472">Membrane</keyword>
<dbReference type="PANTHER" id="PTHR10434:SF66">
    <property type="entry name" value="PHOSPHOLIPID_GLYCEROL ACYLTRANSFERASE DOMAIN-CONTAINING PROTEIN"/>
    <property type="match status" value="1"/>
</dbReference>
<dbReference type="Proteomes" id="UP000032673">
    <property type="component" value="Unassembled WGS sequence"/>
</dbReference>
<keyword evidence="3 6" id="KW-0012">Acyltransferase</keyword>
<evidence type="ECO:0000259" key="5">
    <source>
        <dbReference type="SMART" id="SM00563"/>
    </source>
</evidence>
<dbReference type="GO" id="GO:0003841">
    <property type="term" value="F:1-acylglycerol-3-phosphate O-acyltransferase activity"/>
    <property type="evidence" value="ECO:0007669"/>
    <property type="project" value="TreeGrafter"/>
</dbReference>
<dbReference type="InterPro" id="IPR002123">
    <property type="entry name" value="Plipid/glycerol_acylTrfase"/>
</dbReference>
<keyword evidence="4" id="KW-1133">Transmembrane helix</keyword>
<evidence type="ECO:0000256" key="1">
    <source>
        <dbReference type="ARBA" id="ARBA00005189"/>
    </source>
</evidence>
<organism evidence="7 9">
    <name type="scientific">Acetobacter indonesiensis</name>
    <dbReference type="NCBI Taxonomy" id="104101"/>
    <lineage>
        <taxon>Bacteria</taxon>
        <taxon>Pseudomonadati</taxon>
        <taxon>Pseudomonadota</taxon>
        <taxon>Alphaproteobacteria</taxon>
        <taxon>Acetobacterales</taxon>
        <taxon>Acetobacteraceae</taxon>
        <taxon>Acetobacter</taxon>
    </lineage>
</organism>
<feature type="domain" description="Phospholipid/glycerol acyltransferase" evidence="5">
    <location>
        <begin position="85"/>
        <end position="194"/>
    </location>
</feature>
<evidence type="ECO:0000256" key="2">
    <source>
        <dbReference type="ARBA" id="ARBA00022679"/>
    </source>
</evidence>
<protein>
    <submittedName>
        <fullName evidence="6">Phospholipid/glycerol acyltransferase</fullName>
    </submittedName>
</protein>
<dbReference type="RefSeq" id="WP_048845086.1">
    <property type="nucleotide sequence ID" value="NZ_BAMW01000009.1"/>
</dbReference>
<keyword evidence="8" id="KW-1185">Reference proteome</keyword>
<name>A0A6N3T6M1_9PROT</name>
<dbReference type="Proteomes" id="UP000321104">
    <property type="component" value="Unassembled WGS sequence"/>
</dbReference>
<reference evidence="7 9" key="2">
    <citation type="submission" date="2019-07" db="EMBL/GenBank/DDBJ databases">
        <title>Whole genome shotgun sequence of Acetobacter indonesiensis NBRC 16471.</title>
        <authorList>
            <person name="Hosoyama A."/>
            <person name="Uohara A."/>
            <person name="Ohji S."/>
            <person name="Ichikawa N."/>
        </authorList>
    </citation>
    <scope>NUCLEOTIDE SEQUENCE [LARGE SCALE GENOMIC DNA]</scope>
    <source>
        <strain evidence="7 9">NBRC 16471</strain>
    </source>
</reference>
<keyword evidence="2" id="KW-0808">Transferase</keyword>
<evidence type="ECO:0000256" key="3">
    <source>
        <dbReference type="ARBA" id="ARBA00023315"/>
    </source>
</evidence>
<dbReference type="PANTHER" id="PTHR10434">
    <property type="entry name" value="1-ACYL-SN-GLYCEROL-3-PHOSPHATE ACYLTRANSFERASE"/>
    <property type="match status" value="1"/>
</dbReference>
<feature type="transmembrane region" description="Helical" evidence="4">
    <location>
        <begin position="12"/>
        <end position="34"/>
    </location>
</feature>
<dbReference type="CDD" id="cd07989">
    <property type="entry name" value="LPLAT_AGPAT-like"/>
    <property type="match status" value="1"/>
</dbReference>
<gene>
    <name evidence="6" type="ORF">Abin_009_020</name>
    <name evidence="7" type="ORF">AIN02nite_20800</name>
</gene>
<dbReference type="Pfam" id="PF01553">
    <property type="entry name" value="Acyltransferase"/>
    <property type="match status" value="1"/>
</dbReference>
<keyword evidence="4" id="KW-0812">Transmembrane</keyword>
<dbReference type="SUPFAM" id="SSF69593">
    <property type="entry name" value="Glycerol-3-phosphate (1)-acyltransferase"/>
    <property type="match status" value="1"/>
</dbReference>
<comment type="pathway">
    <text evidence="1">Lipid metabolism.</text>
</comment>
<dbReference type="EMBL" id="BJXQ01000012">
    <property type="protein sequence ID" value="GEN04055.1"/>
    <property type="molecule type" value="Genomic_DNA"/>
</dbReference>
<comment type="caution">
    <text evidence="7">The sequence shown here is derived from an EMBL/GenBank/DDBJ whole genome shotgun (WGS) entry which is preliminary data.</text>
</comment>
<proteinExistence type="predicted"/>
<reference evidence="6 8" key="1">
    <citation type="submission" date="2012-11" db="EMBL/GenBank/DDBJ databases">
        <title>Whole genome sequence of Acetobacter indonesiensis 5H-1.</title>
        <authorList>
            <person name="Azuma Y."/>
            <person name="Higashiura N."/>
            <person name="Hirakawa H."/>
            <person name="Matsushita K."/>
        </authorList>
    </citation>
    <scope>NUCLEOTIDE SEQUENCE [LARGE SCALE GENOMIC DNA]</scope>
    <source>
        <strain evidence="6 8">5H-1</strain>
    </source>
</reference>
<evidence type="ECO:0000313" key="9">
    <source>
        <dbReference type="Proteomes" id="UP000321104"/>
    </source>
</evidence>
<accession>A0A6N3T6M1</accession>
<evidence type="ECO:0000313" key="8">
    <source>
        <dbReference type="Proteomes" id="UP000032673"/>
    </source>
</evidence>